<dbReference type="VEuPathDB" id="VectorBase:AALB20_027347"/>
<feature type="compositionally biased region" description="Polar residues" evidence="1">
    <location>
        <begin position="78"/>
        <end position="107"/>
    </location>
</feature>
<name>A0A182FC53_ANOAL</name>
<reference evidence="3 4" key="1">
    <citation type="journal article" date="2017" name="G3 (Bethesda)">
        <title>The Physical Genome Mapping of Anopheles albimanus Corrected Scaffold Misassemblies and Identified Interarm Rearrangements in Genus Anopheles.</title>
        <authorList>
            <person name="Artemov G.N."/>
            <person name="Peery A.N."/>
            <person name="Jiang X."/>
            <person name="Tu Z."/>
            <person name="Stegniy V.N."/>
            <person name="Sharakhova M.V."/>
            <person name="Sharakhov I.V."/>
        </authorList>
    </citation>
    <scope>NUCLEOTIDE SEQUENCE [LARGE SCALE GENOMIC DNA]</scope>
    <source>
        <strain evidence="3 4">ALBI9_A</strain>
    </source>
</reference>
<accession>A0A182FC53</accession>
<dbReference type="AlphaFoldDB" id="A0A182FC53"/>
<proteinExistence type="predicted"/>
<evidence type="ECO:0000313" key="3">
    <source>
        <dbReference type="EnsemblMetazoa" id="AALB004087-PA"/>
    </source>
</evidence>
<feature type="compositionally biased region" description="Polar residues" evidence="1">
    <location>
        <begin position="115"/>
        <end position="124"/>
    </location>
</feature>
<keyword evidence="2" id="KW-1133">Transmembrane helix</keyword>
<dbReference type="EnsemblMetazoa" id="AALB004087-RA">
    <property type="protein sequence ID" value="AALB004087-PA"/>
    <property type="gene ID" value="AALB004087"/>
</dbReference>
<dbReference type="VEuPathDB" id="VectorBase:AALB004087"/>
<sequence length="277" mass="28481">MKVSESTVKLWSAASSPSDSIENVYAATQQHSLAPSVGLVTTTTESLRLHEHQQQQHQHSQHSQRRAGGGAGEAGGPVSQQRPATTSRTIAFNGAQIDQNRQTSSATLAKPASGQADQQLSNHQPAPAGSADGTMGRGQPDSDVRGGSRGISKAASSGGVCSVYGLASVNSAHVEGSISSKVISGNSSSSNGSHHSRHSGNGSSSYSNGGAHLIGGFSGSGGSNGSSSWSQSVFSRCYLGKIRTILIALVVFSVATVGFSQYFMDSSTFTSRLHIFN</sequence>
<protein>
    <submittedName>
        <fullName evidence="3">Uncharacterized protein</fullName>
    </submittedName>
</protein>
<keyword evidence="2" id="KW-0472">Membrane</keyword>
<keyword evidence="4" id="KW-1185">Reference proteome</keyword>
<dbReference type="Proteomes" id="UP000069272">
    <property type="component" value="Chromosome 3L"/>
</dbReference>
<organism evidence="3 4">
    <name type="scientific">Anopheles albimanus</name>
    <name type="common">New world malaria mosquito</name>
    <dbReference type="NCBI Taxonomy" id="7167"/>
    <lineage>
        <taxon>Eukaryota</taxon>
        <taxon>Metazoa</taxon>
        <taxon>Ecdysozoa</taxon>
        <taxon>Arthropoda</taxon>
        <taxon>Hexapoda</taxon>
        <taxon>Insecta</taxon>
        <taxon>Pterygota</taxon>
        <taxon>Neoptera</taxon>
        <taxon>Endopterygota</taxon>
        <taxon>Diptera</taxon>
        <taxon>Nematocera</taxon>
        <taxon>Culicoidea</taxon>
        <taxon>Culicidae</taxon>
        <taxon>Anophelinae</taxon>
        <taxon>Anopheles</taxon>
    </lineage>
</organism>
<feature type="region of interest" description="Disordered" evidence="1">
    <location>
        <begin position="183"/>
        <end position="205"/>
    </location>
</feature>
<reference evidence="3" key="2">
    <citation type="submission" date="2022-08" db="UniProtKB">
        <authorList>
            <consortium name="EnsemblMetazoa"/>
        </authorList>
    </citation>
    <scope>IDENTIFICATION</scope>
    <source>
        <strain evidence="3">STECLA/ALBI9_A</strain>
    </source>
</reference>
<feature type="transmembrane region" description="Helical" evidence="2">
    <location>
        <begin position="245"/>
        <end position="264"/>
    </location>
</feature>
<evidence type="ECO:0000256" key="1">
    <source>
        <dbReference type="SAM" id="MobiDB-lite"/>
    </source>
</evidence>
<keyword evidence="2" id="KW-0812">Transmembrane</keyword>
<evidence type="ECO:0000256" key="2">
    <source>
        <dbReference type="SAM" id="Phobius"/>
    </source>
</evidence>
<evidence type="ECO:0000313" key="4">
    <source>
        <dbReference type="Proteomes" id="UP000069272"/>
    </source>
</evidence>
<feature type="region of interest" description="Disordered" evidence="1">
    <location>
        <begin position="49"/>
        <end position="156"/>
    </location>
</feature>